<accession>A0A387B282</accession>
<organism evidence="9 10">
    <name type="scientific">Protaetiibacter intestinalis</name>
    <dbReference type="NCBI Taxonomy" id="2419774"/>
    <lineage>
        <taxon>Bacteria</taxon>
        <taxon>Bacillati</taxon>
        <taxon>Actinomycetota</taxon>
        <taxon>Actinomycetes</taxon>
        <taxon>Micrococcales</taxon>
        <taxon>Microbacteriaceae</taxon>
        <taxon>Protaetiibacter</taxon>
    </lineage>
</organism>
<evidence type="ECO:0000313" key="9">
    <source>
        <dbReference type="EMBL" id="AYF97634.1"/>
    </source>
</evidence>
<keyword evidence="10" id="KW-1185">Reference proteome</keyword>
<dbReference type="RefSeq" id="WP_120761983.1">
    <property type="nucleotide sequence ID" value="NZ_CP032630.1"/>
</dbReference>
<gene>
    <name evidence="9" type="ORF">D7I47_04740</name>
</gene>
<dbReference type="GO" id="GO:0055085">
    <property type="term" value="P:transmembrane transport"/>
    <property type="evidence" value="ECO:0007669"/>
    <property type="project" value="InterPro"/>
</dbReference>
<keyword evidence="4 7" id="KW-0812">Transmembrane</keyword>
<feature type="transmembrane region" description="Helical" evidence="7">
    <location>
        <begin position="154"/>
        <end position="174"/>
    </location>
</feature>
<dbReference type="EMBL" id="CP032630">
    <property type="protein sequence ID" value="AYF97634.1"/>
    <property type="molecule type" value="Genomic_DNA"/>
</dbReference>
<dbReference type="PANTHER" id="PTHR43744">
    <property type="entry name" value="ABC TRANSPORTER PERMEASE PROTEIN MG189-RELATED-RELATED"/>
    <property type="match status" value="1"/>
</dbReference>
<keyword evidence="2 7" id="KW-0813">Transport</keyword>
<dbReference type="KEGG" id="lyd:D7I47_04740"/>
<reference evidence="10" key="1">
    <citation type="submission" date="2018-09" db="EMBL/GenBank/DDBJ databases">
        <title>Genome sequencing of strain 2DFWR-13.</title>
        <authorList>
            <person name="Heo J."/>
            <person name="Kim S.-J."/>
            <person name="Kwon S.-W."/>
        </authorList>
    </citation>
    <scope>NUCLEOTIDE SEQUENCE [LARGE SCALE GENOMIC DNA]</scope>
    <source>
        <strain evidence="10">2DFWR-13</strain>
    </source>
</reference>
<dbReference type="InterPro" id="IPR000515">
    <property type="entry name" value="MetI-like"/>
</dbReference>
<evidence type="ECO:0000259" key="8">
    <source>
        <dbReference type="PROSITE" id="PS50928"/>
    </source>
</evidence>
<keyword evidence="5 7" id="KW-1133">Transmembrane helix</keyword>
<comment type="similarity">
    <text evidence="7">Belongs to the binding-protein-dependent transport system permease family.</text>
</comment>
<comment type="subcellular location">
    <subcellularLocation>
        <location evidence="1 7">Cell membrane</location>
        <topology evidence="1 7">Multi-pass membrane protein</topology>
    </subcellularLocation>
</comment>
<dbReference type="CDD" id="cd06261">
    <property type="entry name" value="TM_PBP2"/>
    <property type="match status" value="1"/>
</dbReference>
<feature type="transmembrane region" description="Helical" evidence="7">
    <location>
        <begin position="195"/>
        <end position="217"/>
    </location>
</feature>
<name>A0A387B282_9MICO</name>
<proteinExistence type="inferred from homology"/>
<dbReference type="InterPro" id="IPR035906">
    <property type="entry name" value="MetI-like_sf"/>
</dbReference>
<feature type="transmembrane region" description="Helical" evidence="7">
    <location>
        <begin position="25"/>
        <end position="46"/>
    </location>
</feature>
<feature type="transmembrane region" description="Helical" evidence="7">
    <location>
        <begin position="255"/>
        <end position="274"/>
    </location>
</feature>
<evidence type="ECO:0000256" key="2">
    <source>
        <dbReference type="ARBA" id="ARBA00022448"/>
    </source>
</evidence>
<evidence type="ECO:0000256" key="4">
    <source>
        <dbReference type="ARBA" id="ARBA00022692"/>
    </source>
</evidence>
<evidence type="ECO:0000256" key="1">
    <source>
        <dbReference type="ARBA" id="ARBA00004651"/>
    </source>
</evidence>
<dbReference type="SUPFAM" id="SSF161098">
    <property type="entry name" value="MetI-like"/>
    <property type="match status" value="1"/>
</dbReference>
<evidence type="ECO:0000256" key="5">
    <source>
        <dbReference type="ARBA" id="ARBA00022989"/>
    </source>
</evidence>
<feature type="transmembrane region" description="Helical" evidence="7">
    <location>
        <begin position="84"/>
        <end position="108"/>
    </location>
</feature>
<dbReference type="GO" id="GO:0005886">
    <property type="term" value="C:plasma membrane"/>
    <property type="evidence" value="ECO:0007669"/>
    <property type="project" value="UniProtKB-SubCell"/>
</dbReference>
<feature type="domain" description="ABC transmembrane type-1" evidence="8">
    <location>
        <begin position="85"/>
        <end position="274"/>
    </location>
</feature>
<protein>
    <submittedName>
        <fullName evidence="9">Carbohydrate ABC transporter permease</fullName>
    </submittedName>
</protein>
<dbReference type="PANTHER" id="PTHR43744:SF12">
    <property type="entry name" value="ABC TRANSPORTER PERMEASE PROTEIN MG189-RELATED"/>
    <property type="match status" value="1"/>
</dbReference>
<sequence length="289" mass="32041">MALTSLTRGPRLDSTRRRTTRRFSLWHLVLAPIALLFFIPFGQMLLASVSPRSDLVKFPPPFFPSRITLDGFVGLLVDTDILRWLANSTIVAVISIVSHIVLCSLAGYGFARLQFRGRNVGFFVILATIMIPTQLLMIPTYIMFSKLGIVNTLAAAFVPWLASAFGIFLMRQFFLSIPAEIEEAAAIDGANRLQIFLRVVLPLARPAMATLAIFTLLSSWNDLVWPLIAINDDGAFTVQLGIANFQGTRRTQWDLLMAGNVIATAPLVLFFLFAQKQFVQTMTMSGLKG</sequence>
<dbReference type="PROSITE" id="PS50928">
    <property type="entry name" value="ABC_TM1"/>
    <property type="match status" value="1"/>
</dbReference>
<dbReference type="Pfam" id="PF00528">
    <property type="entry name" value="BPD_transp_1"/>
    <property type="match status" value="1"/>
</dbReference>
<dbReference type="Gene3D" id="1.10.3720.10">
    <property type="entry name" value="MetI-like"/>
    <property type="match status" value="1"/>
</dbReference>
<keyword evidence="6 7" id="KW-0472">Membrane</keyword>
<evidence type="ECO:0000256" key="3">
    <source>
        <dbReference type="ARBA" id="ARBA00022475"/>
    </source>
</evidence>
<evidence type="ECO:0000256" key="7">
    <source>
        <dbReference type="RuleBase" id="RU363032"/>
    </source>
</evidence>
<dbReference type="OrthoDB" id="2063054at2"/>
<keyword evidence="3" id="KW-1003">Cell membrane</keyword>
<dbReference type="AlphaFoldDB" id="A0A387B282"/>
<evidence type="ECO:0000256" key="6">
    <source>
        <dbReference type="ARBA" id="ARBA00023136"/>
    </source>
</evidence>
<evidence type="ECO:0000313" key="10">
    <source>
        <dbReference type="Proteomes" id="UP000278886"/>
    </source>
</evidence>
<feature type="transmembrane region" description="Helical" evidence="7">
    <location>
        <begin position="120"/>
        <end position="142"/>
    </location>
</feature>
<dbReference type="Proteomes" id="UP000278886">
    <property type="component" value="Chromosome"/>
</dbReference>